<dbReference type="EMBL" id="CAJPVJ010005034">
    <property type="protein sequence ID" value="CAG2169157.1"/>
    <property type="molecule type" value="Genomic_DNA"/>
</dbReference>
<evidence type="ECO:0000259" key="3">
    <source>
        <dbReference type="PROSITE" id="PS50208"/>
    </source>
</evidence>
<evidence type="ECO:0000256" key="1">
    <source>
        <dbReference type="ARBA" id="ARBA00010134"/>
    </source>
</evidence>
<dbReference type="Pfam" id="PF00656">
    <property type="entry name" value="Peptidase_C14"/>
    <property type="match status" value="1"/>
</dbReference>
<dbReference type="InterPro" id="IPR029030">
    <property type="entry name" value="Caspase-like_dom_sf"/>
</dbReference>
<keyword evidence="5" id="KW-1185">Reference proteome</keyword>
<protein>
    <recommendedName>
        <fullName evidence="3">Caspase family p20 domain-containing protein</fullName>
    </recommendedName>
</protein>
<organism evidence="4">
    <name type="scientific">Oppiella nova</name>
    <dbReference type="NCBI Taxonomy" id="334625"/>
    <lineage>
        <taxon>Eukaryota</taxon>
        <taxon>Metazoa</taxon>
        <taxon>Ecdysozoa</taxon>
        <taxon>Arthropoda</taxon>
        <taxon>Chelicerata</taxon>
        <taxon>Arachnida</taxon>
        <taxon>Acari</taxon>
        <taxon>Acariformes</taxon>
        <taxon>Sarcoptiformes</taxon>
        <taxon>Oribatida</taxon>
        <taxon>Brachypylina</taxon>
        <taxon>Oppioidea</taxon>
        <taxon>Oppiidae</taxon>
        <taxon>Oppiella</taxon>
    </lineage>
</organism>
<evidence type="ECO:0000313" key="5">
    <source>
        <dbReference type="Proteomes" id="UP000728032"/>
    </source>
</evidence>
<dbReference type="GO" id="GO:0006508">
    <property type="term" value="P:proteolysis"/>
    <property type="evidence" value="ECO:0007669"/>
    <property type="project" value="InterPro"/>
</dbReference>
<evidence type="ECO:0000313" key="4">
    <source>
        <dbReference type="EMBL" id="CAD7651973.1"/>
    </source>
</evidence>
<dbReference type="GO" id="GO:0005737">
    <property type="term" value="C:cytoplasm"/>
    <property type="evidence" value="ECO:0007669"/>
    <property type="project" value="UniProtKB-ARBA"/>
</dbReference>
<dbReference type="Gene3D" id="3.40.50.1460">
    <property type="match status" value="1"/>
</dbReference>
<dbReference type="OrthoDB" id="6044770at2759"/>
<gene>
    <name evidence="4" type="ORF">ONB1V03_LOCUS8641</name>
</gene>
<dbReference type="PROSITE" id="PS50208">
    <property type="entry name" value="CASPASE_P20"/>
    <property type="match status" value="1"/>
</dbReference>
<evidence type="ECO:0000256" key="2">
    <source>
        <dbReference type="ARBA" id="ARBA00022703"/>
    </source>
</evidence>
<dbReference type="GO" id="GO:0004197">
    <property type="term" value="F:cysteine-type endopeptidase activity"/>
    <property type="evidence" value="ECO:0007669"/>
    <property type="project" value="InterPro"/>
</dbReference>
<dbReference type="InterPro" id="IPR001309">
    <property type="entry name" value="Pept_C14_p20"/>
</dbReference>
<dbReference type="Proteomes" id="UP000728032">
    <property type="component" value="Unassembled WGS sequence"/>
</dbReference>
<dbReference type="PRINTS" id="PR00376">
    <property type="entry name" value="IL1BCENZYME"/>
</dbReference>
<dbReference type="InterPro" id="IPR015917">
    <property type="entry name" value="Pept_C14A"/>
</dbReference>
<sequence>MNKCLHLQQIQENESQNMEMVEQIKDQLSAPGRFEYFLDATGLRGEADKIMDSYQMGSPWPYTTQTDIQVKKATILRSGNSRFFHMDSRPRGRAIVFVTVNGLKEEVDRWKSIFEQLGFEYDSYRNATCSQIRDVLLGVSCQRFDADALFIMFIGGLYNGKLRGSGDRPDNEMSVTEIVDMFCESNCVSLRNKPKIFVFNACRMGTDVGKGGQHIESDIQMENLRKNINKRTYVIYALSKSINSWLSHAEGMTLFGQAFSYTIAQYACNLHLTDLVNLTRKRLAYEQGDSDPQIIMVSVDILRHIYLNPGLYKRQIHFN</sequence>
<accession>A0A7R9M426</accession>
<comment type="similarity">
    <text evidence="1">Belongs to the peptidase C14A family.</text>
</comment>
<dbReference type="PANTHER" id="PTHR48169:SF1">
    <property type="entry name" value="ASTROCYTIC PHOSPHOPROTEIN PEA-15"/>
    <property type="match status" value="1"/>
</dbReference>
<dbReference type="GO" id="GO:0006915">
    <property type="term" value="P:apoptotic process"/>
    <property type="evidence" value="ECO:0007669"/>
    <property type="project" value="UniProtKB-KW"/>
</dbReference>
<keyword evidence="2" id="KW-0053">Apoptosis</keyword>
<dbReference type="SMART" id="SM00115">
    <property type="entry name" value="CASc"/>
    <property type="match status" value="1"/>
</dbReference>
<dbReference type="PANTHER" id="PTHR48169">
    <property type="entry name" value="DED DOMAIN-CONTAINING PROTEIN"/>
    <property type="match status" value="1"/>
</dbReference>
<dbReference type="GO" id="GO:0043067">
    <property type="term" value="P:regulation of programmed cell death"/>
    <property type="evidence" value="ECO:0007669"/>
    <property type="project" value="UniProtKB-ARBA"/>
</dbReference>
<feature type="domain" description="Caspase family p20" evidence="3">
    <location>
        <begin position="71"/>
        <end position="203"/>
    </location>
</feature>
<proteinExistence type="inferred from homology"/>
<dbReference type="SUPFAM" id="SSF52129">
    <property type="entry name" value="Caspase-like"/>
    <property type="match status" value="1"/>
</dbReference>
<dbReference type="EMBL" id="OC919859">
    <property type="protein sequence ID" value="CAD7651973.1"/>
    <property type="molecule type" value="Genomic_DNA"/>
</dbReference>
<reference evidence="4" key="1">
    <citation type="submission" date="2020-11" db="EMBL/GenBank/DDBJ databases">
        <authorList>
            <person name="Tran Van P."/>
        </authorList>
    </citation>
    <scope>NUCLEOTIDE SEQUENCE</scope>
</reference>
<name>A0A7R9M426_9ACAR</name>
<dbReference type="AlphaFoldDB" id="A0A7R9M426"/>
<dbReference type="InterPro" id="IPR011600">
    <property type="entry name" value="Pept_C14_caspase"/>
</dbReference>